<dbReference type="Gene3D" id="1.10.1660.10">
    <property type="match status" value="1"/>
</dbReference>
<dbReference type="InterPro" id="IPR000551">
    <property type="entry name" value="MerR-type_HTH_dom"/>
</dbReference>
<feature type="domain" description="HTH merR-type" evidence="2">
    <location>
        <begin position="5"/>
        <end position="74"/>
    </location>
</feature>
<comment type="caution">
    <text evidence="3">The sequence shown here is derived from an EMBL/GenBank/DDBJ whole genome shotgun (WGS) entry which is preliminary data.</text>
</comment>
<dbReference type="OrthoDB" id="9811174at2"/>
<dbReference type="PANTHER" id="PTHR30204">
    <property type="entry name" value="REDOX-CYCLING DRUG-SENSING TRANSCRIPTIONAL ACTIVATOR SOXR"/>
    <property type="match status" value="1"/>
</dbReference>
<dbReference type="InterPro" id="IPR009061">
    <property type="entry name" value="DNA-bd_dom_put_sf"/>
</dbReference>
<accession>A0A430AGM0</accession>
<dbReference type="PANTHER" id="PTHR30204:SF83">
    <property type="entry name" value="TRANSCRIPTIONAL REGULATOR, MERR FAMILY"/>
    <property type="match status" value="1"/>
</dbReference>
<evidence type="ECO:0000313" key="3">
    <source>
        <dbReference type="EMBL" id="RSU07050.1"/>
    </source>
</evidence>
<keyword evidence="1" id="KW-0238">DNA-binding</keyword>
<reference evidence="3 4" key="1">
    <citation type="submission" date="2017-05" db="EMBL/GenBank/DDBJ databases">
        <title>Vagococcus spp. assemblies.</title>
        <authorList>
            <person name="Gulvik C.A."/>
        </authorList>
    </citation>
    <scope>NUCLEOTIDE SEQUENCE [LARGE SCALE GENOMIC DNA]</scope>
    <source>
        <strain evidence="3 4">DSM 24756</strain>
    </source>
</reference>
<evidence type="ECO:0000256" key="1">
    <source>
        <dbReference type="ARBA" id="ARBA00023125"/>
    </source>
</evidence>
<dbReference type="Proteomes" id="UP000288669">
    <property type="component" value="Unassembled WGS sequence"/>
</dbReference>
<evidence type="ECO:0000313" key="4">
    <source>
        <dbReference type="Proteomes" id="UP000288669"/>
    </source>
</evidence>
<dbReference type="PRINTS" id="PR00040">
    <property type="entry name" value="HTHMERR"/>
</dbReference>
<name>A0A430AGM0_9ENTE</name>
<dbReference type="CDD" id="cd01109">
    <property type="entry name" value="HTH_YyaN"/>
    <property type="match status" value="1"/>
</dbReference>
<dbReference type="AlphaFoldDB" id="A0A430AGM0"/>
<gene>
    <name evidence="3" type="ORF">CBF30_07270</name>
</gene>
<proteinExistence type="predicted"/>
<dbReference type="GO" id="GO:0003700">
    <property type="term" value="F:DNA-binding transcription factor activity"/>
    <property type="evidence" value="ECO:0007669"/>
    <property type="project" value="InterPro"/>
</dbReference>
<evidence type="ECO:0000259" key="2">
    <source>
        <dbReference type="PROSITE" id="PS50937"/>
    </source>
</evidence>
<dbReference type="InterPro" id="IPR047057">
    <property type="entry name" value="MerR_fam"/>
</dbReference>
<dbReference type="RefSeq" id="WP_126824433.1">
    <property type="nucleotide sequence ID" value="NZ_JBHLWU010000002.1"/>
</dbReference>
<protein>
    <recommendedName>
        <fullName evidence="2">HTH merR-type domain-containing protein</fullName>
    </recommendedName>
</protein>
<dbReference type="SUPFAM" id="SSF46955">
    <property type="entry name" value="Putative DNA-binding domain"/>
    <property type="match status" value="1"/>
</dbReference>
<dbReference type="SMART" id="SM00422">
    <property type="entry name" value="HTH_MERR"/>
    <property type="match status" value="1"/>
</dbReference>
<dbReference type="Pfam" id="PF13411">
    <property type="entry name" value="MerR_1"/>
    <property type="match status" value="1"/>
</dbReference>
<keyword evidence="4" id="KW-1185">Reference proteome</keyword>
<sequence length="123" mass="14650">MQKTTYTIKEFSEKTGFSPSRLRFYEKEGLLSGVSRNQSGYRIYTEENLEWILFLTKIQQTSISLNDLKEYVTLHQIGSSTHQKRLQILKNHRKIIRQKRKDIDDTLEYLDDKIERYQNGSIS</sequence>
<dbReference type="PROSITE" id="PS50937">
    <property type="entry name" value="HTH_MERR_2"/>
    <property type="match status" value="1"/>
</dbReference>
<dbReference type="EMBL" id="NGJZ01000002">
    <property type="protein sequence ID" value="RSU07050.1"/>
    <property type="molecule type" value="Genomic_DNA"/>
</dbReference>
<dbReference type="GO" id="GO:0003677">
    <property type="term" value="F:DNA binding"/>
    <property type="evidence" value="ECO:0007669"/>
    <property type="project" value="UniProtKB-KW"/>
</dbReference>
<organism evidence="3 4">
    <name type="scientific">Vagococcus entomophilus</name>
    <dbReference type="NCBI Taxonomy" id="1160095"/>
    <lineage>
        <taxon>Bacteria</taxon>
        <taxon>Bacillati</taxon>
        <taxon>Bacillota</taxon>
        <taxon>Bacilli</taxon>
        <taxon>Lactobacillales</taxon>
        <taxon>Enterococcaceae</taxon>
        <taxon>Vagococcus</taxon>
    </lineage>
</organism>